<evidence type="ECO:0000313" key="3">
    <source>
        <dbReference type="Proteomes" id="UP001151518"/>
    </source>
</evidence>
<feature type="chain" id="PRO_5040988881" evidence="1">
    <location>
        <begin position="21"/>
        <end position="121"/>
    </location>
</feature>
<sequence length="121" mass="12709">MMQTTSLAIAAAAIIGQTTATLDLLSGRPLSEAIFGLSPEQVKRVDDTVTRAEQSIQTDILNAYAAVTKTVGKIIADIEKNSSAPVNDATNALTKALTPEVRQKVKKAITSVVDSTLNALL</sequence>
<evidence type="ECO:0000256" key="1">
    <source>
        <dbReference type="SAM" id="SignalP"/>
    </source>
</evidence>
<dbReference type="EMBL" id="JANBTW010000003">
    <property type="protein sequence ID" value="KAJ2680758.1"/>
    <property type="molecule type" value="Genomic_DNA"/>
</dbReference>
<name>A0A9W8L138_9FUNG</name>
<dbReference type="Proteomes" id="UP001151518">
    <property type="component" value="Unassembled WGS sequence"/>
</dbReference>
<protein>
    <submittedName>
        <fullName evidence="2">Uncharacterized protein</fullName>
    </submittedName>
</protein>
<accession>A0A9W8L138</accession>
<organism evidence="2 3">
    <name type="scientific">Coemansia spiralis</name>
    <dbReference type="NCBI Taxonomy" id="417178"/>
    <lineage>
        <taxon>Eukaryota</taxon>
        <taxon>Fungi</taxon>
        <taxon>Fungi incertae sedis</taxon>
        <taxon>Zoopagomycota</taxon>
        <taxon>Kickxellomycotina</taxon>
        <taxon>Kickxellomycetes</taxon>
        <taxon>Kickxellales</taxon>
        <taxon>Kickxellaceae</taxon>
        <taxon>Coemansia</taxon>
    </lineage>
</organism>
<dbReference type="OrthoDB" id="5560832at2759"/>
<evidence type="ECO:0000313" key="2">
    <source>
        <dbReference type="EMBL" id="KAJ2680758.1"/>
    </source>
</evidence>
<dbReference type="AlphaFoldDB" id="A0A9W8L138"/>
<reference evidence="2" key="1">
    <citation type="submission" date="2022-07" db="EMBL/GenBank/DDBJ databases">
        <title>Phylogenomic reconstructions and comparative analyses of Kickxellomycotina fungi.</title>
        <authorList>
            <person name="Reynolds N.K."/>
            <person name="Stajich J.E."/>
            <person name="Barry K."/>
            <person name="Grigoriev I.V."/>
            <person name="Crous P."/>
            <person name="Smith M.E."/>
        </authorList>
    </citation>
    <scope>NUCLEOTIDE SEQUENCE</scope>
    <source>
        <strain evidence="2">NRRL 3115</strain>
    </source>
</reference>
<proteinExistence type="predicted"/>
<feature type="signal peptide" evidence="1">
    <location>
        <begin position="1"/>
        <end position="20"/>
    </location>
</feature>
<gene>
    <name evidence="2" type="ORF">GGI25_000393</name>
</gene>
<comment type="caution">
    <text evidence="2">The sequence shown here is derived from an EMBL/GenBank/DDBJ whole genome shotgun (WGS) entry which is preliminary data.</text>
</comment>
<keyword evidence="1" id="KW-0732">Signal</keyword>